<evidence type="ECO:0000313" key="1">
    <source>
        <dbReference type="EMBL" id="KAK9927283.1"/>
    </source>
</evidence>
<dbReference type="AlphaFoldDB" id="A0AAW1WUF9"/>
<proteinExistence type="predicted"/>
<dbReference type="EMBL" id="JBEDUW010000005">
    <property type="protein sequence ID" value="KAK9927283.1"/>
    <property type="molecule type" value="Genomic_DNA"/>
</dbReference>
<sequence length="67" mass="7612">MIEEAVSLLLQMAEKVTAAYANGEKMHVNVQRWLSKVDDITKEAQEFLKDEIQATEEPHGSLELLQI</sequence>
<name>A0AAW1WUF9_RUBAR</name>
<organism evidence="1 2">
    <name type="scientific">Rubus argutus</name>
    <name type="common">Southern blackberry</name>
    <dbReference type="NCBI Taxonomy" id="59490"/>
    <lineage>
        <taxon>Eukaryota</taxon>
        <taxon>Viridiplantae</taxon>
        <taxon>Streptophyta</taxon>
        <taxon>Embryophyta</taxon>
        <taxon>Tracheophyta</taxon>
        <taxon>Spermatophyta</taxon>
        <taxon>Magnoliopsida</taxon>
        <taxon>eudicotyledons</taxon>
        <taxon>Gunneridae</taxon>
        <taxon>Pentapetalae</taxon>
        <taxon>rosids</taxon>
        <taxon>fabids</taxon>
        <taxon>Rosales</taxon>
        <taxon>Rosaceae</taxon>
        <taxon>Rosoideae</taxon>
        <taxon>Rosoideae incertae sedis</taxon>
        <taxon>Rubus</taxon>
    </lineage>
</organism>
<protein>
    <recommendedName>
        <fullName evidence="3">Rx N-terminal domain-containing protein</fullName>
    </recommendedName>
</protein>
<gene>
    <name evidence="1" type="ORF">M0R45_024475</name>
</gene>
<evidence type="ECO:0008006" key="3">
    <source>
        <dbReference type="Google" id="ProtNLM"/>
    </source>
</evidence>
<comment type="caution">
    <text evidence="1">The sequence shown here is derived from an EMBL/GenBank/DDBJ whole genome shotgun (WGS) entry which is preliminary data.</text>
</comment>
<accession>A0AAW1WUF9</accession>
<dbReference type="Proteomes" id="UP001457282">
    <property type="component" value="Unassembled WGS sequence"/>
</dbReference>
<keyword evidence="2" id="KW-1185">Reference proteome</keyword>
<evidence type="ECO:0000313" key="2">
    <source>
        <dbReference type="Proteomes" id="UP001457282"/>
    </source>
</evidence>
<reference evidence="1 2" key="1">
    <citation type="journal article" date="2023" name="G3 (Bethesda)">
        <title>A chromosome-length genome assembly and annotation of blackberry (Rubus argutus, cv. 'Hillquist').</title>
        <authorList>
            <person name="Bruna T."/>
            <person name="Aryal R."/>
            <person name="Dudchenko O."/>
            <person name="Sargent D.J."/>
            <person name="Mead D."/>
            <person name="Buti M."/>
            <person name="Cavallini A."/>
            <person name="Hytonen T."/>
            <person name="Andres J."/>
            <person name="Pham M."/>
            <person name="Weisz D."/>
            <person name="Mascagni F."/>
            <person name="Usai G."/>
            <person name="Natali L."/>
            <person name="Bassil N."/>
            <person name="Fernandez G.E."/>
            <person name="Lomsadze A."/>
            <person name="Armour M."/>
            <person name="Olukolu B."/>
            <person name="Poorten T."/>
            <person name="Britton C."/>
            <person name="Davik J."/>
            <person name="Ashrafi H."/>
            <person name="Aiden E.L."/>
            <person name="Borodovsky M."/>
            <person name="Worthington M."/>
        </authorList>
    </citation>
    <scope>NUCLEOTIDE SEQUENCE [LARGE SCALE GENOMIC DNA]</scope>
    <source>
        <strain evidence="1">PI 553951</strain>
    </source>
</reference>